<dbReference type="Proteomes" id="UP000717624">
    <property type="component" value="Unassembled WGS sequence"/>
</dbReference>
<keyword evidence="3" id="KW-1185">Reference proteome</keyword>
<dbReference type="Gene3D" id="3.10.310.70">
    <property type="match status" value="1"/>
</dbReference>
<accession>A0A938XYX3</accession>
<evidence type="ECO:0000313" key="3">
    <source>
        <dbReference type="Proteomes" id="UP000717624"/>
    </source>
</evidence>
<sequence>MTTIFRNGFFHTLNPAKPLVESVVVQDGKIVDLGSEDDMLLQWGRNDVKVINLEGKFVTPGLIDSHLHLSGLAMSFLSVDLSQATSKEELLLTVKKKAAQTAEGVWIQGRGWDENRFCDHLLPTIAELD</sequence>
<dbReference type="PANTHER" id="PTHR22642">
    <property type="entry name" value="IMIDAZOLONEPROPIONASE"/>
    <property type="match status" value="1"/>
</dbReference>
<name>A0A938XYX3_9BACL</name>
<evidence type="ECO:0000259" key="1">
    <source>
        <dbReference type="Pfam" id="PF07969"/>
    </source>
</evidence>
<dbReference type="PANTHER" id="PTHR22642:SF2">
    <property type="entry name" value="PROTEIN LONG AFTER FAR-RED 3"/>
    <property type="match status" value="1"/>
</dbReference>
<evidence type="ECO:0000313" key="2">
    <source>
        <dbReference type="EMBL" id="MBM7588981.1"/>
    </source>
</evidence>
<comment type="caution">
    <text evidence="2">The sequence shown here is derived from an EMBL/GenBank/DDBJ whole genome shotgun (WGS) entry which is preliminary data.</text>
</comment>
<reference evidence="2" key="1">
    <citation type="submission" date="2021-01" db="EMBL/GenBank/DDBJ databases">
        <title>Genomic Encyclopedia of Type Strains, Phase IV (KMG-IV): sequencing the most valuable type-strain genomes for metagenomic binning, comparative biology and taxonomic classification.</title>
        <authorList>
            <person name="Goeker M."/>
        </authorList>
    </citation>
    <scope>NUCLEOTIDE SEQUENCE</scope>
    <source>
        <strain evidence="2">DSM 25523</strain>
    </source>
</reference>
<protein>
    <submittedName>
        <fullName evidence="2">Amidohydrolase YtcJ</fullName>
    </submittedName>
</protein>
<dbReference type="Gene3D" id="2.30.40.10">
    <property type="entry name" value="Urease, subunit C, domain 1"/>
    <property type="match status" value="1"/>
</dbReference>
<dbReference type="GO" id="GO:0016810">
    <property type="term" value="F:hydrolase activity, acting on carbon-nitrogen (but not peptide) bonds"/>
    <property type="evidence" value="ECO:0007669"/>
    <property type="project" value="InterPro"/>
</dbReference>
<feature type="domain" description="Amidohydrolase 3" evidence="1">
    <location>
        <begin position="49"/>
        <end position="129"/>
    </location>
</feature>
<dbReference type="SUPFAM" id="SSF51338">
    <property type="entry name" value="Composite domain of metallo-dependent hydrolases"/>
    <property type="match status" value="1"/>
</dbReference>
<dbReference type="InterPro" id="IPR013108">
    <property type="entry name" value="Amidohydro_3"/>
</dbReference>
<dbReference type="EMBL" id="JAFBEB010000001">
    <property type="protein sequence ID" value="MBM7588981.1"/>
    <property type="molecule type" value="Genomic_DNA"/>
</dbReference>
<dbReference type="AlphaFoldDB" id="A0A938XYX3"/>
<gene>
    <name evidence="2" type="ORF">JOD01_000567</name>
</gene>
<proteinExistence type="predicted"/>
<dbReference type="InterPro" id="IPR011059">
    <property type="entry name" value="Metal-dep_hydrolase_composite"/>
</dbReference>
<organism evidence="2 3">
    <name type="scientific">Brevibacillus fulvus</name>
    <dbReference type="NCBI Taxonomy" id="1125967"/>
    <lineage>
        <taxon>Bacteria</taxon>
        <taxon>Bacillati</taxon>
        <taxon>Bacillota</taxon>
        <taxon>Bacilli</taxon>
        <taxon>Bacillales</taxon>
        <taxon>Paenibacillaceae</taxon>
        <taxon>Brevibacillus</taxon>
    </lineage>
</organism>
<dbReference type="Pfam" id="PF07969">
    <property type="entry name" value="Amidohydro_3"/>
    <property type="match status" value="1"/>
</dbReference>